<keyword evidence="10" id="KW-0810">Translation regulation</keyword>
<evidence type="ECO:0000256" key="14">
    <source>
        <dbReference type="ARBA" id="ARBA00057610"/>
    </source>
</evidence>
<evidence type="ECO:0000259" key="19">
    <source>
        <dbReference type="PROSITE" id="PS51366"/>
    </source>
</evidence>
<reference evidence="21 22" key="1">
    <citation type="submission" date="2018-10" db="EMBL/GenBank/DDBJ databases">
        <title>A high-quality apple genome assembly.</title>
        <authorList>
            <person name="Hu J."/>
        </authorList>
    </citation>
    <scope>NUCLEOTIDE SEQUENCE [LARGE SCALE GENOMIC DNA]</scope>
    <source>
        <strain evidence="22">cv. HFTH1</strain>
        <tissue evidence="21">Young leaf</tissue>
    </source>
</reference>
<keyword evidence="12" id="KW-0648">Protein biosynthesis</keyword>
<feature type="domain" description="PPM-type phosphatase" evidence="20">
    <location>
        <begin position="1298"/>
        <end position="1604"/>
    </location>
</feature>
<dbReference type="PROSITE" id="PS51746">
    <property type="entry name" value="PPM_2"/>
    <property type="match status" value="1"/>
</dbReference>
<dbReference type="PROSITE" id="PS01032">
    <property type="entry name" value="PPM_1"/>
    <property type="match status" value="1"/>
</dbReference>
<keyword evidence="5" id="KW-0396">Initiation factor</keyword>
<dbReference type="Gene3D" id="1.25.40.180">
    <property type="match status" value="2"/>
</dbReference>
<dbReference type="EC" id="3.1.3.16" evidence="4"/>
<evidence type="ECO:0000313" key="22">
    <source>
        <dbReference type="Proteomes" id="UP000290289"/>
    </source>
</evidence>
<accession>A0A498HS21</accession>
<dbReference type="Gene3D" id="1.25.40.10">
    <property type="entry name" value="Tetratricopeptide repeat domain"/>
    <property type="match status" value="3"/>
</dbReference>
<dbReference type="EMBL" id="RDQH01000341">
    <property type="protein sequence ID" value="RXH73074.1"/>
    <property type="molecule type" value="Genomic_DNA"/>
</dbReference>
<dbReference type="GO" id="GO:0004722">
    <property type="term" value="F:protein serine/threonine phosphatase activity"/>
    <property type="evidence" value="ECO:0007669"/>
    <property type="project" value="UniProtKB-EC"/>
</dbReference>
<feature type="region of interest" description="Disordered" evidence="18">
    <location>
        <begin position="96"/>
        <end position="140"/>
    </location>
</feature>
<dbReference type="STRING" id="3750.A0A498HS21"/>
<comment type="cofactor">
    <cofactor evidence="2">
        <name>Mg(2+)</name>
        <dbReference type="ChEBI" id="CHEBI:18420"/>
    </cofactor>
</comment>
<dbReference type="Pfam" id="PF13041">
    <property type="entry name" value="PPR_2"/>
    <property type="match status" value="2"/>
</dbReference>
<feature type="compositionally biased region" description="Basic and acidic residues" evidence="18">
    <location>
        <begin position="1711"/>
        <end position="1723"/>
    </location>
</feature>
<evidence type="ECO:0000259" key="20">
    <source>
        <dbReference type="PROSITE" id="PS51746"/>
    </source>
</evidence>
<comment type="similarity">
    <text evidence="15">Belongs to the PPR family. PCMP-E subfamily.</text>
</comment>
<evidence type="ECO:0000256" key="13">
    <source>
        <dbReference type="ARBA" id="ARBA00023211"/>
    </source>
</evidence>
<dbReference type="InterPro" id="IPR036457">
    <property type="entry name" value="PPM-type-like_dom_sf"/>
</dbReference>
<dbReference type="Proteomes" id="UP000290289">
    <property type="component" value="Chromosome 15"/>
</dbReference>
<comment type="similarity">
    <text evidence="17">Belongs to the PP2C family.</text>
</comment>
<dbReference type="SMART" id="SM00543">
    <property type="entry name" value="MIF4G"/>
    <property type="match status" value="1"/>
</dbReference>
<evidence type="ECO:0000256" key="17">
    <source>
        <dbReference type="RuleBase" id="RU003465"/>
    </source>
</evidence>
<feature type="compositionally biased region" description="Polar residues" evidence="18">
    <location>
        <begin position="103"/>
        <end position="114"/>
    </location>
</feature>
<dbReference type="GO" id="GO:0016281">
    <property type="term" value="C:eukaryotic translation initiation factor 4F complex"/>
    <property type="evidence" value="ECO:0007669"/>
    <property type="project" value="TreeGrafter"/>
</dbReference>
<dbReference type="SMART" id="SM00544">
    <property type="entry name" value="MA3"/>
    <property type="match status" value="1"/>
</dbReference>
<dbReference type="PROSITE" id="PS51375">
    <property type="entry name" value="PPR"/>
    <property type="match status" value="4"/>
</dbReference>
<dbReference type="PROSITE" id="PS51366">
    <property type="entry name" value="MI"/>
    <property type="match status" value="1"/>
</dbReference>
<comment type="function">
    <text evidence="14">Plays a role in the accumulation of some potyvirus during viral infection.</text>
</comment>
<name>A0A498HS21_MALDO</name>
<gene>
    <name evidence="21" type="ORF">DVH24_012758</name>
</gene>
<dbReference type="Pfam" id="PF02854">
    <property type="entry name" value="MIF4G"/>
    <property type="match status" value="1"/>
</dbReference>
<evidence type="ECO:0000256" key="5">
    <source>
        <dbReference type="ARBA" id="ARBA00022540"/>
    </source>
</evidence>
<keyword evidence="8 17" id="KW-0378">Hydrolase</keyword>
<sequence length="1768" mass="195771">MADPTLISLRPGGTGGLRVPRFLTARFDSNSSDAQALPSHSGLAPAFKTGDLRFEGRERVRYSRDQLLQLREAATTISEEILKVKREIDAEFVTEDPAWGHADTTNLQPQTQGRYSEPDNRDWHGRSAPASDEDKKEFNNQQDQINSQFGRTQISGNQVVGPAPALIKAEVPWSARRGTLSEKDRVLKTVKGILNKLTPEKFDILKGQLIDSGITTPDILKDVIFLIFDKAVLEPTFCPMYALLCSDLNAKLPPFPPEEAGGKEITFKRVLLNNCQEAFEGADNLRAEIRQMTAPEQEMECRDKERMLKLRTLGNIRLIGELLKQKMVPEKIVHHIVQELLGDGKTCPAEENVEAICQFFNTIGKQLDESQKARQINDSYFNRLKELTTNTQLAPRLRFMVRDVLDLRSNNWVPRREEVKAKTISEIHSDAEKNLGLRAGATAMMRNARSAASQGDLSPGGFPLTRPMPGMPGTRKMPGMPGLENDDWEVYRSRSTTKRDGLGSQSASRSQPPLISKTSSLNSKFLPQGSGGMIAGKTSALLGAGGPPSRVEALTQNPKPVVPAATPIPAEKPLAPATVSNSSKPLAPAAISNLAVLQRKTVSLLEEYFSVRILDEALQCVEELKAPTYHPEVVKEAINLALEKIPPCVEPVIKLLEFLVNKNVLTSVDIGTGCLLYGSMLDDIGIDLPKAPTNFGEILGKLALAKVLDFKVVTQILKKVEDDMFRTAIFGSTKKSIASSPSGQEYLVTQETEPSSSSFWILDTDMALVTCNFTSPSPSSGGSDLRRWNQIIRNQVLKGNVELAIHSYIDMQKLGFSADNYTFPLLLKAAGNASSLRIGLTLHGQTVKTGFCYHLFVQTALLKLYSSLGLLVNARKVFDKMPVRDAVAWNSMLYVYTSCGQMDNAMEIFDTMPSRDLSSFNIMISGFAGAQSVTSARNIFDRIPEKDVVSWNSMILACMNAGETAEARTLFEAMPKRNVITWNTMVMGYLNNQLYTKAIDLFYRMKAGDIKPDYLTLTGTLSACSHLGSLETGVNIHIYAEKLEQASSPHVVTALIDMYAKCGSIHNSLAVFYKSKTKDIYCWNALISGLALHGFGYAALKLFNQMRVNCIKPDDITFIGVLSACSHAGLVKEGCEMFDSMKRDFGITPKAEHYGCVFDLLSRAEHFDSAFQLIERMPFEPGKSVLGALLSACVIHQDLEAGEKAMELVVKRDWCLSDGEYMMFSNLYASCGQWEEAERWRNMMNNSGIVKTAGCSEIQVNGRFHKFLAGELGIGMGVYLSTPKTEKFSEDGENGCVRYGLSSMQGWRATMEDAHAAYPDLDASTSFFGVYDGHGGKVVAKFCAKYLHQQVLKNEAYAAGDIGTSVQKAFFRMDEMMRGQRGWRELAVLGDKINKFTGMIEGLIWSPRSSDSNDQADDWAFEEGPHSDFTGPTSGCTACVAILRNKQLVVANAGDSRCVISRKGQAYNLSRDHKPDLELEKERILKAGGFIHAGRVNGSLNLARAIGDMEFKQNKFLPAEKQIVTASPDINTVELCDDDEFIVLACDGIWDCMSSQQVVDFVHEQLLSESKLSVVCERALDRCLAPSTADGEGCDNMTMIVVQFKKPEQSTESEGGQSSPTEVAAGNSGFEQEMKRRKMKRAAGNSKQSQPADEETRMKFRHESLLQDYLERQKEFVSKKKKLQAAKQKRDILLAETRFLRRRHSHMLKIKSAETEPEARHQNSDVQPKKLAKKRRKDANEAVLNKPSHVSPEEGTHCFGARKSREEA</sequence>
<evidence type="ECO:0000256" key="15">
    <source>
        <dbReference type="ARBA" id="ARBA00061659"/>
    </source>
</evidence>
<keyword evidence="22" id="KW-1185">Reference proteome</keyword>
<dbReference type="InterPro" id="IPR003891">
    <property type="entry name" value="Initiation_fac_eIF4g_MI"/>
</dbReference>
<dbReference type="GO" id="GO:0003729">
    <property type="term" value="F:mRNA binding"/>
    <property type="evidence" value="ECO:0007669"/>
    <property type="project" value="TreeGrafter"/>
</dbReference>
<evidence type="ECO:0000256" key="4">
    <source>
        <dbReference type="ARBA" id="ARBA00013081"/>
    </source>
</evidence>
<keyword evidence="9" id="KW-0460">Magnesium</keyword>
<dbReference type="SUPFAM" id="SSF81606">
    <property type="entry name" value="PP2C-like"/>
    <property type="match status" value="1"/>
</dbReference>
<evidence type="ECO:0000256" key="1">
    <source>
        <dbReference type="ARBA" id="ARBA00001936"/>
    </source>
</evidence>
<dbReference type="FunFam" id="1.25.40.180:FF:000027">
    <property type="entry name" value="Eukaryotic translation initiation factor isoform 4G-2"/>
    <property type="match status" value="1"/>
</dbReference>
<dbReference type="PANTHER" id="PTHR23253:SF62">
    <property type="entry name" value="MI DOMAIN-CONTAINING PROTEIN"/>
    <property type="match status" value="1"/>
</dbReference>
<dbReference type="Pfam" id="PF02847">
    <property type="entry name" value="MA3"/>
    <property type="match status" value="1"/>
</dbReference>
<evidence type="ECO:0000256" key="12">
    <source>
        <dbReference type="ARBA" id="ARBA00022917"/>
    </source>
</evidence>
<evidence type="ECO:0000256" key="16">
    <source>
        <dbReference type="PROSITE-ProRule" id="PRU00708"/>
    </source>
</evidence>
<feature type="region of interest" description="Disordered" evidence="18">
    <location>
        <begin position="495"/>
        <end position="529"/>
    </location>
</feature>
<dbReference type="Pfam" id="PF01535">
    <property type="entry name" value="PPR"/>
    <property type="match status" value="3"/>
</dbReference>
<keyword evidence="11 17" id="KW-0904">Protein phosphatase</keyword>
<dbReference type="SMART" id="SM00331">
    <property type="entry name" value="PP2C_SIG"/>
    <property type="match status" value="1"/>
</dbReference>
<dbReference type="InterPro" id="IPR001932">
    <property type="entry name" value="PPM-type_phosphatase-like_dom"/>
</dbReference>
<dbReference type="InterPro" id="IPR000222">
    <property type="entry name" value="PP2C_BS"/>
</dbReference>
<dbReference type="FunFam" id="1.25.40.10:FF:000989">
    <property type="entry name" value="Pentatricopeptide repeat-containing protein At1g31430"/>
    <property type="match status" value="1"/>
</dbReference>
<dbReference type="NCBIfam" id="TIGR00756">
    <property type="entry name" value="PPR"/>
    <property type="match status" value="5"/>
</dbReference>
<dbReference type="SMART" id="SM00332">
    <property type="entry name" value="PP2Cc"/>
    <property type="match status" value="1"/>
</dbReference>
<dbReference type="PANTHER" id="PTHR23253">
    <property type="entry name" value="EUKARYOTIC TRANSLATION INITIATION FACTOR 4 GAMMA"/>
    <property type="match status" value="1"/>
</dbReference>
<dbReference type="InterPro" id="IPR003890">
    <property type="entry name" value="MIF4G-like_typ-3"/>
</dbReference>
<dbReference type="GO" id="GO:0006417">
    <property type="term" value="P:regulation of translation"/>
    <property type="evidence" value="ECO:0007669"/>
    <property type="project" value="UniProtKB-KW"/>
</dbReference>
<evidence type="ECO:0000256" key="18">
    <source>
        <dbReference type="SAM" id="MobiDB-lite"/>
    </source>
</evidence>
<keyword evidence="13" id="KW-0464">Manganese</keyword>
<evidence type="ECO:0000256" key="2">
    <source>
        <dbReference type="ARBA" id="ARBA00001946"/>
    </source>
</evidence>
<feature type="repeat" description="PPR" evidence="16">
    <location>
        <begin position="885"/>
        <end position="919"/>
    </location>
</feature>
<feature type="compositionally biased region" description="Polar residues" evidence="18">
    <location>
        <begin position="503"/>
        <end position="525"/>
    </location>
</feature>
<dbReference type="Pfam" id="PF00481">
    <property type="entry name" value="PP2C"/>
    <property type="match status" value="2"/>
</dbReference>
<feature type="repeat" description="PPR" evidence="16">
    <location>
        <begin position="1079"/>
        <end position="1113"/>
    </location>
</feature>
<dbReference type="InterPro" id="IPR002885">
    <property type="entry name" value="PPR_rpt"/>
</dbReference>
<feature type="repeat" description="PPR" evidence="16">
    <location>
        <begin position="947"/>
        <end position="977"/>
    </location>
</feature>
<dbReference type="CDD" id="cd00143">
    <property type="entry name" value="PP2Cc"/>
    <property type="match status" value="1"/>
</dbReference>
<dbReference type="GO" id="GO:0003743">
    <property type="term" value="F:translation initiation factor activity"/>
    <property type="evidence" value="ECO:0007669"/>
    <property type="project" value="UniProtKB-KW"/>
</dbReference>
<protein>
    <recommendedName>
        <fullName evidence="4">protein-serine/threonine phosphatase</fullName>
        <ecNumber evidence="4">3.1.3.16</ecNumber>
    </recommendedName>
</protein>
<feature type="compositionally biased region" description="Low complexity" evidence="18">
    <location>
        <begin position="1610"/>
        <end position="1622"/>
    </location>
</feature>
<evidence type="ECO:0000256" key="7">
    <source>
        <dbReference type="ARBA" id="ARBA00022737"/>
    </source>
</evidence>
<feature type="repeat" description="PPR" evidence="16">
    <location>
        <begin position="978"/>
        <end position="1012"/>
    </location>
</feature>
<comment type="caution">
    <text evidence="21">The sequence shown here is derived from an EMBL/GenBank/DDBJ whole genome shotgun (WGS) entry which is preliminary data.</text>
</comment>
<keyword evidence="7" id="KW-0677">Repeat</keyword>
<dbReference type="Gene3D" id="3.60.40.10">
    <property type="entry name" value="PPM-type phosphatase domain"/>
    <property type="match status" value="1"/>
</dbReference>
<proteinExistence type="inferred from homology"/>
<evidence type="ECO:0000256" key="3">
    <source>
        <dbReference type="ARBA" id="ARBA00005775"/>
    </source>
</evidence>
<dbReference type="FunFam" id="1.25.40.10:FF:001214">
    <property type="entry name" value="Pentatricopeptide repeat-containing protein At2g20540"/>
    <property type="match status" value="1"/>
</dbReference>
<feature type="region of interest" description="Disordered" evidence="18">
    <location>
        <begin position="1606"/>
        <end position="1657"/>
    </location>
</feature>
<evidence type="ECO:0000256" key="9">
    <source>
        <dbReference type="ARBA" id="ARBA00022842"/>
    </source>
</evidence>
<feature type="domain" description="MI" evidence="19">
    <location>
        <begin position="596"/>
        <end position="718"/>
    </location>
</feature>
<evidence type="ECO:0000256" key="11">
    <source>
        <dbReference type="ARBA" id="ARBA00022912"/>
    </source>
</evidence>
<dbReference type="InterPro" id="IPR016024">
    <property type="entry name" value="ARM-type_fold"/>
</dbReference>
<comment type="similarity">
    <text evidence="3">Belongs to the eukaryotic initiation factor 4G family.</text>
</comment>
<evidence type="ECO:0000256" key="8">
    <source>
        <dbReference type="ARBA" id="ARBA00022801"/>
    </source>
</evidence>
<comment type="cofactor">
    <cofactor evidence="1">
        <name>Mn(2+)</name>
        <dbReference type="ChEBI" id="CHEBI:29035"/>
    </cofactor>
</comment>
<organism evidence="21 22">
    <name type="scientific">Malus domestica</name>
    <name type="common">Apple</name>
    <name type="synonym">Pyrus malus</name>
    <dbReference type="NCBI Taxonomy" id="3750"/>
    <lineage>
        <taxon>Eukaryota</taxon>
        <taxon>Viridiplantae</taxon>
        <taxon>Streptophyta</taxon>
        <taxon>Embryophyta</taxon>
        <taxon>Tracheophyta</taxon>
        <taxon>Spermatophyta</taxon>
        <taxon>Magnoliopsida</taxon>
        <taxon>eudicotyledons</taxon>
        <taxon>Gunneridae</taxon>
        <taxon>Pentapetalae</taxon>
        <taxon>rosids</taxon>
        <taxon>fabids</taxon>
        <taxon>Rosales</taxon>
        <taxon>Rosaceae</taxon>
        <taxon>Amygdaloideae</taxon>
        <taxon>Maleae</taxon>
        <taxon>Malus</taxon>
    </lineage>
</organism>
<evidence type="ECO:0000256" key="6">
    <source>
        <dbReference type="ARBA" id="ARBA00022723"/>
    </source>
</evidence>
<dbReference type="InterPro" id="IPR046848">
    <property type="entry name" value="E_motif"/>
</dbReference>
<evidence type="ECO:0000256" key="10">
    <source>
        <dbReference type="ARBA" id="ARBA00022845"/>
    </source>
</evidence>
<dbReference type="GO" id="GO:0046872">
    <property type="term" value="F:metal ion binding"/>
    <property type="evidence" value="ECO:0007669"/>
    <property type="project" value="UniProtKB-KW"/>
</dbReference>
<keyword evidence="6" id="KW-0479">Metal-binding</keyword>
<dbReference type="InterPro" id="IPR011990">
    <property type="entry name" value="TPR-like_helical_dom_sf"/>
</dbReference>
<feature type="region of interest" description="Disordered" evidence="18">
    <location>
        <begin position="1707"/>
        <end position="1768"/>
    </location>
</feature>
<dbReference type="SUPFAM" id="SSF48371">
    <property type="entry name" value="ARM repeat"/>
    <property type="match status" value="2"/>
</dbReference>
<feature type="compositionally biased region" description="Basic and acidic residues" evidence="18">
    <location>
        <begin position="116"/>
        <end position="125"/>
    </location>
</feature>
<evidence type="ECO:0000313" key="21">
    <source>
        <dbReference type="EMBL" id="RXH73074.1"/>
    </source>
</evidence>
<dbReference type="Pfam" id="PF20431">
    <property type="entry name" value="E_motif"/>
    <property type="match status" value="1"/>
</dbReference>